<name>A0A8S9RW57_BRACR</name>
<gene>
    <name evidence="1" type="ORF">F2Q69_00031213</name>
</gene>
<evidence type="ECO:0000313" key="1">
    <source>
        <dbReference type="EMBL" id="KAF3585010.1"/>
    </source>
</evidence>
<evidence type="ECO:0000313" key="2">
    <source>
        <dbReference type="Proteomes" id="UP000712600"/>
    </source>
</evidence>
<proteinExistence type="predicted"/>
<comment type="caution">
    <text evidence="1">The sequence shown here is derived from an EMBL/GenBank/DDBJ whole genome shotgun (WGS) entry which is preliminary data.</text>
</comment>
<dbReference type="EMBL" id="QGKX02000088">
    <property type="protein sequence ID" value="KAF3585010.1"/>
    <property type="molecule type" value="Genomic_DNA"/>
</dbReference>
<dbReference type="Proteomes" id="UP000712600">
    <property type="component" value="Unassembled WGS sequence"/>
</dbReference>
<protein>
    <submittedName>
        <fullName evidence="1">Uncharacterized protein</fullName>
    </submittedName>
</protein>
<accession>A0A8S9RW57</accession>
<sequence>MVLLLDEVIKRPGWSPRRSEAKKPVAILDELNKGNWLRSSPKKRIEVNQRWLSSTTKLIVSCSSVESIGKGFTFRILHVSDCGVVVRIHYGFACF</sequence>
<dbReference type="AlphaFoldDB" id="A0A8S9RW57"/>
<organism evidence="1 2">
    <name type="scientific">Brassica cretica</name>
    <name type="common">Mustard</name>
    <dbReference type="NCBI Taxonomy" id="69181"/>
    <lineage>
        <taxon>Eukaryota</taxon>
        <taxon>Viridiplantae</taxon>
        <taxon>Streptophyta</taxon>
        <taxon>Embryophyta</taxon>
        <taxon>Tracheophyta</taxon>
        <taxon>Spermatophyta</taxon>
        <taxon>Magnoliopsida</taxon>
        <taxon>eudicotyledons</taxon>
        <taxon>Gunneridae</taxon>
        <taxon>Pentapetalae</taxon>
        <taxon>rosids</taxon>
        <taxon>malvids</taxon>
        <taxon>Brassicales</taxon>
        <taxon>Brassicaceae</taxon>
        <taxon>Brassiceae</taxon>
        <taxon>Brassica</taxon>
    </lineage>
</organism>
<reference evidence="1" key="1">
    <citation type="submission" date="2019-12" db="EMBL/GenBank/DDBJ databases">
        <title>Genome sequencing and annotation of Brassica cretica.</title>
        <authorList>
            <person name="Studholme D.J."/>
            <person name="Sarris P."/>
        </authorList>
    </citation>
    <scope>NUCLEOTIDE SEQUENCE</scope>
    <source>
        <strain evidence="1">PFS-109/04</strain>
        <tissue evidence="1">Leaf</tissue>
    </source>
</reference>